<name>A0A5M3VNZ1_9ACTN</name>
<dbReference type="Proteomes" id="UP000334990">
    <property type="component" value="Unassembled WGS sequence"/>
</dbReference>
<feature type="region of interest" description="Disordered" evidence="1">
    <location>
        <begin position="1"/>
        <end position="32"/>
    </location>
</feature>
<comment type="caution">
    <text evidence="2">The sequence shown here is derived from an EMBL/GenBank/DDBJ whole genome shotgun (WGS) entry which is preliminary data.</text>
</comment>
<dbReference type="EMBL" id="BLAD01000036">
    <property type="protein sequence ID" value="GER98375.1"/>
    <property type="molecule type" value="Genomic_DNA"/>
</dbReference>
<dbReference type="AlphaFoldDB" id="A0A5M3VNZ1"/>
<proteinExistence type="predicted"/>
<sequence length="69" mass="7304">MRETRGKQGGAVMKGTHLDGWGASRVPLRPGGRGLVREVQAGVGGRPFHGGRKARETVISAASLLRLSR</sequence>
<accession>A0A5M3VNZ1</accession>
<evidence type="ECO:0000313" key="2">
    <source>
        <dbReference type="EMBL" id="GER98375.1"/>
    </source>
</evidence>
<gene>
    <name evidence="2" type="ORF">Acor_04370</name>
</gene>
<evidence type="ECO:0000313" key="3">
    <source>
        <dbReference type="Proteomes" id="UP000334990"/>
    </source>
</evidence>
<reference evidence="2 3" key="1">
    <citation type="submission" date="2019-10" db="EMBL/GenBank/DDBJ databases">
        <title>Whole genome shotgun sequence of Acrocarpospora corrugata NBRC 13972.</title>
        <authorList>
            <person name="Ichikawa N."/>
            <person name="Kimura A."/>
            <person name="Kitahashi Y."/>
            <person name="Komaki H."/>
            <person name="Oguchi A."/>
        </authorList>
    </citation>
    <scope>NUCLEOTIDE SEQUENCE [LARGE SCALE GENOMIC DNA]</scope>
    <source>
        <strain evidence="2 3">NBRC 13972</strain>
    </source>
</reference>
<evidence type="ECO:0000256" key="1">
    <source>
        <dbReference type="SAM" id="MobiDB-lite"/>
    </source>
</evidence>
<organism evidence="2 3">
    <name type="scientific">Acrocarpospora corrugata</name>
    <dbReference type="NCBI Taxonomy" id="35763"/>
    <lineage>
        <taxon>Bacteria</taxon>
        <taxon>Bacillati</taxon>
        <taxon>Actinomycetota</taxon>
        <taxon>Actinomycetes</taxon>
        <taxon>Streptosporangiales</taxon>
        <taxon>Streptosporangiaceae</taxon>
        <taxon>Acrocarpospora</taxon>
    </lineage>
</organism>
<keyword evidence="3" id="KW-1185">Reference proteome</keyword>
<protein>
    <submittedName>
        <fullName evidence="2">Uncharacterized protein</fullName>
    </submittedName>
</protein>